<evidence type="ECO:0000313" key="7">
    <source>
        <dbReference type="EMBL" id="MBE1159917.1"/>
    </source>
</evidence>
<organism evidence="7 8">
    <name type="scientific">Dyella acidiphila</name>
    <dbReference type="NCBI Taxonomy" id="2775866"/>
    <lineage>
        <taxon>Bacteria</taxon>
        <taxon>Pseudomonadati</taxon>
        <taxon>Pseudomonadota</taxon>
        <taxon>Gammaproteobacteria</taxon>
        <taxon>Lysobacterales</taxon>
        <taxon>Rhodanobacteraceae</taxon>
        <taxon>Dyella</taxon>
    </lineage>
</organism>
<comment type="subcellular location">
    <subcellularLocation>
        <location evidence="1">Endoplasmic reticulum</location>
    </subcellularLocation>
    <subcellularLocation>
        <location evidence="2">Membrane</location>
    </subcellularLocation>
</comment>
<evidence type="ECO:0000259" key="6">
    <source>
        <dbReference type="Pfam" id="PF12697"/>
    </source>
</evidence>
<keyword evidence="4" id="KW-0472">Membrane</keyword>
<evidence type="ECO:0000256" key="3">
    <source>
        <dbReference type="ARBA" id="ARBA00022824"/>
    </source>
</evidence>
<feature type="chain" id="PRO_5047366813" evidence="5">
    <location>
        <begin position="26"/>
        <end position="602"/>
    </location>
</feature>
<comment type="caution">
    <text evidence="7">The sequence shown here is derived from an EMBL/GenBank/DDBJ whole genome shotgun (WGS) entry which is preliminary data.</text>
</comment>
<dbReference type="RefSeq" id="WP_192554766.1">
    <property type="nucleotide sequence ID" value="NZ_JACZZA010000002.1"/>
</dbReference>
<dbReference type="SUPFAM" id="SSF53474">
    <property type="entry name" value="alpha/beta-Hydrolases"/>
    <property type="match status" value="1"/>
</dbReference>
<protein>
    <submittedName>
        <fullName evidence="7">Alpha/beta hydrolase</fullName>
    </submittedName>
</protein>
<feature type="signal peptide" evidence="5">
    <location>
        <begin position="1"/>
        <end position="25"/>
    </location>
</feature>
<dbReference type="InterPro" id="IPR000073">
    <property type="entry name" value="AB_hydrolase_1"/>
</dbReference>
<proteinExistence type="predicted"/>
<keyword evidence="7" id="KW-0378">Hydrolase</keyword>
<evidence type="ECO:0000256" key="1">
    <source>
        <dbReference type="ARBA" id="ARBA00004240"/>
    </source>
</evidence>
<dbReference type="EMBL" id="JACZZA010000002">
    <property type="protein sequence ID" value="MBE1159917.1"/>
    <property type="molecule type" value="Genomic_DNA"/>
</dbReference>
<evidence type="ECO:0000313" key="8">
    <source>
        <dbReference type="Proteomes" id="UP000651010"/>
    </source>
</evidence>
<accession>A0ABR9G794</accession>
<keyword evidence="8" id="KW-1185">Reference proteome</keyword>
<dbReference type="GO" id="GO:0016787">
    <property type="term" value="F:hydrolase activity"/>
    <property type="evidence" value="ECO:0007669"/>
    <property type="project" value="UniProtKB-KW"/>
</dbReference>
<reference evidence="7 8" key="1">
    <citation type="submission" date="2020-09" db="EMBL/GenBank/DDBJ databases">
        <title>Dyella sp. 7MK23 isolated from forest soil.</title>
        <authorList>
            <person name="Fu J."/>
        </authorList>
    </citation>
    <scope>NUCLEOTIDE SEQUENCE [LARGE SCALE GENOMIC DNA]</scope>
    <source>
        <strain evidence="7 8">7MK23</strain>
    </source>
</reference>
<gene>
    <name evidence="7" type="ORF">IGX34_05930</name>
</gene>
<dbReference type="PANTHER" id="PTHR48182:SF2">
    <property type="entry name" value="PROTEIN SERAC1"/>
    <property type="match status" value="1"/>
</dbReference>
<keyword evidence="5" id="KW-0732">Signal</keyword>
<dbReference type="InterPro" id="IPR052374">
    <property type="entry name" value="SERAC1"/>
</dbReference>
<feature type="domain" description="AB hydrolase-1" evidence="6">
    <location>
        <begin position="61"/>
        <end position="291"/>
    </location>
</feature>
<dbReference type="PROSITE" id="PS51257">
    <property type="entry name" value="PROKAR_LIPOPROTEIN"/>
    <property type="match status" value="1"/>
</dbReference>
<dbReference type="Proteomes" id="UP000651010">
    <property type="component" value="Unassembled WGS sequence"/>
</dbReference>
<evidence type="ECO:0000256" key="4">
    <source>
        <dbReference type="ARBA" id="ARBA00023136"/>
    </source>
</evidence>
<dbReference type="Gene3D" id="3.40.50.1820">
    <property type="entry name" value="alpha/beta hydrolase"/>
    <property type="match status" value="1"/>
</dbReference>
<evidence type="ECO:0000256" key="5">
    <source>
        <dbReference type="SAM" id="SignalP"/>
    </source>
</evidence>
<dbReference type="PANTHER" id="PTHR48182">
    <property type="entry name" value="PROTEIN SERAC1"/>
    <property type="match status" value="1"/>
</dbReference>
<name>A0ABR9G794_9GAMM</name>
<dbReference type="InterPro" id="IPR029058">
    <property type="entry name" value="AB_hydrolase_fold"/>
</dbReference>
<evidence type="ECO:0000256" key="2">
    <source>
        <dbReference type="ARBA" id="ARBA00004370"/>
    </source>
</evidence>
<keyword evidence="3" id="KW-0256">Endoplasmic reticulum</keyword>
<dbReference type="Pfam" id="PF12697">
    <property type="entry name" value="Abhydrolase_6"/>
    <property type="match status" value="1"/>
</dbReference>
<sequence>MALYPWRNSWFVRSMFLMCVMLAIAGCPTSTPGQQHGSAAQSGEPDPHWVYQGAQHAPVAVVFIHGIFGDTDGTWTNAEGKTLFQFLKETPNVGDKVDIYAFGYASHMFKDGSLNIDSAANVLDKTLEYDGVWKYKSVVFVVHSMGGLVALREIIGNQNRMAQVPLMFFYAVPQEGAQIANIAHLVMNNPALRQMLPADGNAFLQQLSGDWNSIPFDKRPTIICAFEDVPVAKILIVPWSSATRFCSERPAEIAGANHITITKPDSARSFAVMALVDALNKYVLTPDDNLAMPDFTREGDHWVYVLSDPNGKKAARLTNNGYRGLPYSVNVSSDSDLIVWPGEGDIPAQHTDQLGLAITQGNLQKEYSFVLSVPAMGDQKVVVRLSSIEAVKAQQDALAKTVASSLSTYLSSSANVDALSQNDKAQALASIAAVAEKAVSEQSPDLPEGVKWVLAADTLASMGISGSAAQALSQAALVSPSLNKTPVVLRLAGQISAQAGKQYVLSNGEPINTGLDVQHLDVNHPSPVAGSNLAAWSSLSKNMQNVPVLKAYGLSMQGDVLQAKGHNGAAIEAYKASVKLEYSPLTTKKLDALQIHGATGGL</sequence>